<dbReference type="GO" id="GO:0003824">
    <property type="term" value="F:catalytic activity"/>
    <property type="evidence" value="ECO:0007669"/>
    <property type="project" value="InterPro"/>
</dbReference>
<keyword evidence="7" id="KW-1185">Reference proteome</keyword>
<reference evidence="6" key="1">
    <citation type="submission" date="2007-06" db="EMBL/GenBank/DDBJ databases">
        <title>Complete sequence of Methanococcus vannielii SB.</title>
        <authorList>
            <consortium name="US DOE Joint Genome Institute"/>
            <person name="Copeland A."/>
            <person name="Lucas S."/>
            <person name="Lapidus A."/>
            <person name="Barry K."/>
            <person name="Glavina del Rio T."/>
            <person name="Dalin E."/>
            <person name="Tice H."/>
            <person name="Pitluck S."/>
            <person name="Chain P."/>
            <person name="Malfatti S."/>
            <person name="Shin M."/>
            <person name="Vergez L."/>
            <person name="Schmutz J."/>
            <person name="Larimer F."/>
            <person name="Land M."/>
            <person name="Hauser L."/>
            <person name="Kyrpides N."/>
            <person name="Anderson I."/>
            <person name="Sieprawska-Lupa M."/>
            <person name="Whitman W.B."/>
            <person name="Richardson P."/>
        </authorList>
    </citation>
    <scope>NUCLEOTIDE SEQUENCE [LARGE SCALE GENOMIC DNA]</scope>
    <source>
        <strain evidence="6">SB</strain>
    </source>
</reference>
<dbReference type="Pfam" id="PF26257">
    <property type="entry name" value="DUF8061"/>
    <property type="match status" value="1"/>
</dbReference>
<dbReference type="GO" id="GO:0046872">
    <property type="term" value="F:metal ion binding"/>
    <property type="evidence" value="ECO:0007669"/>
    <property type="project" value="UniProtKB-KW"/>
</dbReference>
<dbReference type="Pfam" id="PF04055">
    <property type="entry name" value="Radical_SAM"/>
    <property type="match status" value="1"/>
</dbReference>
<dbReference type="InterPro" id="IPR006638">
    <property type="entry name" value="Elp3/MiaA/NifB-like_rSAM"/>
</dbReference>
<dbReference type="InterPro" id="IPR058374">
    <property type="entry name" value="DUF8061"/>
</dbReference>
<dbReference type="OrthoDB" id="372128at2157"/>
<keyword evidence="4" id="KW-0411">Iron-sulfur</keyword>
<dbReference type="HOGENOM" id="CLU_053467_0_0_2"/>
<dbReference type="eggNOG" id="arCOG00932">
    <property type="taxonomic scope" value="Archaea"/>
</dbReference>
<protein>
    <submittedName>
        <fullName evidence="6">Radical SAM domain protein</fullName>
    </submittedName>
</protein>
<dbReference type="KEGG" id="mvn:Mevan_0508"/>
<dbReference type="GeneID" id="5325665"/>
<dbReference type="CDD" id="cd01335">
    <property type="entry name" value="Radical_SAM"/>
    <property type="match status" value="1"/>
</dbReference>
<dbReference type="RefSeq" id="WP_011972318.1">
    <property type="nucleotide sequence ID" value="NC_009634.1"/>
</dbReference>
<dbReference type="AlphaFoldDB" id="A6UPJ3"/>
<proteinExistence type="predicted"/>
<dbReference type="SFLD" id="SFLDG01108">
    <property type="entry name" value="Uncharacterised_Radical_SAM_Su"/>
    <property type="match status" value="1"/>
</dbReference>
<dbReference type="STRING" id="406327.Mevan_0508"/>
<evidence type="ECO:0000313" key="7">
    <source>
        <dbReference type="Proteomes" id="UP000001107"/>
    </source>
</evidence>
<keyword evidence="3" id="KW-0408">Iron</keyword>
<dbReference type="EMBL" id="CP000742">
    <property type="protein sequence ID" value="ABR54415.1"/>
    <property type="molecule type" value="Genomic_DNA"/>
</dbReference>
<evidence type="ECO:0000256" key="2">
    <source>
        <dbReference type="ARBA" id="ARBA00022723"/>
    </source>
</evidence>
<dbReference type="PANTHER" id="PTHR43288:SF1">
    <property type="entry name" value="GLYCYL-RADICAL ENZYME ACTIVATING ENZYME MJ0021-RELATED"/>
    <property type="match status" value="1"/>
</dbReference>
<keyword evidence="2" id="KW-0479">Metal-binding</keyword>
<sequence length="373" mass="42961">MILNLNEKNMALGCKYCIKGEKLVLYITGLCEESCYYCPLSENRKGKDVIYANERKINSVEEAILESKLCGSKGVGITGGNPLLRIERTAKYLKALKNEFGSNFHAHLYTTPTFINENNLKILKDANLDEIRLHPSKLFENCKEFKEFNTKEFLEKLILCKKYINDVGIEIPGIPKFEEEILKLASDVEKIGVNFLNINELEYSETNYLLLKERKFKEKDDVSSGILGSEKTALNVLKKFKGNLKIHYCPSSLKDGVQMKNRLINRAKNVAKPYEIITEEGLLIKGIILFKKIEDISNIIETLEKNNENFEILDEKIYLNSKALENLIENLKKENFKFNFSAYISEYYPTSDKLEVERIPLVTKKPNIKLKKK</sequence>
<dbReference type="SFLD" id="SFLDS00029">
    <property type="entry name" value="Radical_SAM"/>
    <property type="match status" value="1"/>
</dbReference>
<feature type="domain" description="Radical SAM core" evidence="5">
    <location>
        <begin position="16"/>
        <end position="243"/>
    </location>
</feature>
<evidence type="ECO:0000313" key="6">
    <source>
        <dbReference type="EMBL" id="ABR54415.1"/>
    </source>
</evidence>
<dbReference type="InterPro" id="IPR058240">
    <property type="entry name" value="rSAM_sf"/>
</dbReference>
<dbReference type="Proteomes" id="UP000001107">
    <property type="component" value="Chromosome"/>
</dbReference>
<dbReference type="InterPro" id="IPR040087">
    <property type="entry name" value="MJ0021-like"/>
</dbReference>
<organism evidence="6 7">
    <name type="scientific">Methanococcus vannielii (strain ATCC 35089 / DSM 1224 / JCM 13029 / OCM 148 / SB)</name>
    <dbReference type="NCBI Taxonomy" id="406327"/>
    <lineage>
        <taxon>Archaea</taxon>
        <taxon>Methanobacteriati</taxon>
        <taxon>Methanobacteriota</taxon>
        <taxon>Methanomada group</taxon>
        <taxon>Methanococci</taxon>
        <taxon>Methanococcales</taxon>
        <taxon>Methanococcaceae</taxon>
        <taxon>Methanococcus</taxon>
    </lineage>
</organism>
<dbReference type="PROSITE" id="PS51918">
    <property type="entry name" value="RADICAL_SAM"/>
    <property type="match status" value="1"/>
</dbReference>
<gene>
    <name evidence="6" type="ordered locus">Mevan_0508</name>
</gene>
<keyword evidence="1" id="KW-0949">S-adenosyl-L-methionine</keyword>
<name>A6UPJ3_METVS</name>
<dbReference type="SUPFAM" id="SSF102114">
    <property type="entry name" value="Radical SAM enzymes"/>
    <property type="match status" value="1"/>
</dbReference>
<dbReference type="SMART" id="SM00729">
    <property type="entry name" value="Elp3"/>
    <property type="match status" value="1"/>
</dbReference>
<evidence type="ECO:0000259" key="5">
    <source>
        <dbReference type="PROSITE" id="PS51918"/>
    </source>
</evidence>
<evidence type="ECO:0000256" key="1">
    <source>
        <dbReference type="ARBA" id="ARBA00022691"/>
    </source>
</evidence>
<dbReference type="Gene3D" id="3.20.20.70">
    <property type="entry name" value="Aldolase class I"/>
    <property type="match status" value="1"/>
</dbReference>
<accession>A6UPJ3</accession>
<dbReference type="PANTHER" id="PTHR43288">
    <property type="entry name" value="BIOTIN SYNTHASE-RELATED PROTEIN, RADICAL SAM SUPERFAMILY"/>
    <property type="match status" value="1"/>
</dbReference>
<evidence type="ECO:0000256" key="4">
    <source>
        <dbReference type="ARBA" id="ARBA00023014"/>
    </source>
</evidence>
<dbReference type="GO" id="GO:0051536">
    <property type="term" value="F:iron-sulfur cluster binding"/>
    <property type="evidence" value="ECO:0007669"/>
    <property type="project" value="UniProtKB-KW"/>
</dbReference>
<dbReference type="InterPro" id="IPR013785">
    <property type="entry name" value="Aldolase_TIM"/>
</dbReference>
<evidence type="ECO:0000256" key="3">
    <source>
        <dbReference type="ARBA" id="ARBA00023004"/>
    </source>
</evidence>
<dbReference type="InterPro" id="IPR007197">
    <property type="entry name" value="rSAM"/>
</dbReference>